<accession>A0AA51YI18</accession>
<dbReference type="InterPro" id="IPR029056">
    <property type="entry name" value="Ribokinase-like"/>
</dbReference>
<dbReference type="Proteomes" id="UP001182908">
    <property type="component" value="Chromosome"/>
</dbReference>
<evidence type="ECO:0000256" key="2">
    <source>
        <dbReference type="ARBA" id="ARBA00022679"/>
    </source>
</evidence>
<dbReference type="RefSeq" id="WP_309309856.1">
    <property type="nucleotide sequence ID" value="NZ_CP133592.1"/>
</dbReference>
<organism evidence="7 8">
    <name type="scientific">Methanolobus sediminis</name>
    <dbReference type="NCBI Taxonomy" id="3072978"/>
    <lineage>
        <taxon>Archaea</taxon>
        <taxon>Methanobacteriati</taxon>
        <taxon>Methanobacteriota</taxon>
        <taxon>Stenosarchaea group</taxon>
        <taxon>Methanomicrobia</taxon>
        <taxon>Methanosarcinales</taxon>
        <taxon>Methanosarcinaceae</taxon>
        <taxon>Methanolobus</taxon>
    </lineage>
</organism>
<dbReference type="GO" id="GO:0016301">
    <property type="term" value="F:kinase activity"/>
    <property type="evidence" value="ECO:0007669"/>
    <property type="project" value="UniProtKB-KW"/>
</dbReference>
<proteinExistence type="inferred from homology"/>
<dbReference type="GeneID" id="84232648"/>
<dbReference type="EMBL" id="CP133592">
    <property type="protein sequence ID" value="WMW24040.1"/>
    <property type="molecule type" value="Genomic_DNA"/>
</dbReference>
<dbReference type="Gene3D" id="3.40.1190.20">
    <property type="match status" value="1"/>
</dbReference>
<evidence type="ECO:0000256" key="1">
    <source>
        <dbReference type="ARBA" id="ARBA00010688"/>
    </source>
</evidence>
<evidence type="ECO:0000256" key="3">
    <source>
        <dbReference type="ARBA" id="ARBA00022741"/>
    </source>
</evidence>
<evidence type="ECO:0000313" key="8">
    <source>
        <dbReference type="Proteomes" id="UP001182908"/>
    </source>
</evidence>
<dbReference type="PANTHER" id="PTHR43085:SF1">
    <property type="entry name" value="PSEUDOURIDINE KINASE-RELATED"/>
    <property type="match status" value="1"/>
</dbReference>
<dbReference type="GO" id="GO:0005524">
    <property type="term" value="F:ATP binding"/>
    <property type="evidence" value="ECO:0007669"/>
    <property type="project" value="UniProtKB-KW"/>
</dbReference>
<keyword evidence="2" id="KW-0808">Transferase</keyword>
<dbReference type="KEGG" id="mseb:RE474_07985"/>
<evidence type="ECO:0000256" key="5">
    <source>
        <dbReference type="ARBA" id="ARBA00022840"/>
    </source>
</evidence>
<dbReference type="InterPro" id="IPR002173">
    <property type="entry name" value="Carboh/pur_kinase_PfkB_CS"/>
</dbReference>
<evidence type="ECO:0000256" key="4">
    <source>
        <dbReference type="ARBA" id="ARBA00022777"/>
    </source>
</evidence>
<evidence type="ECO:0000259" key="6">
    <source>
        <dbReference type="Pfam" id="PF00294"/>
    </source>
</evidence>
<dbReference type="InterPro" id="IPR050306">
    <property type="entry name" value="PfkB_Carbo_kinase"/>
</dbReference>
<dbReference type="SUPFAM" id="SSF53613">
    <property type="entry name" value="Ribokinase-like"/>
    <property type="match status" value="1"/>
</dbReference>
<gene>
    <name evidence="7" type="ORF">RE474_07985</name>
</gene>
<dbReference type="PANTHER" id="PTHR43085">
    <property type="entry name" value="HEXOKINASE FAMILY MEMBER"/>
    <property type="match status" value="1"/>
</dbReference>
<keyword evidence="4 7" id="KW-0418">Kinase</keyword>
<comment type="similarity">
    <text evidence="1">Belongs to the carbohydrate kinase PfkB family.</text>
</comment>
<dbReference type="PROSITE" id="PS00584">
    <property type="entry name" value="PFKB_KINASES_2"/>
    <property type="match status" value="1"/>
</dbReference>
<sequence>MLNSSVSLGRAGVPVSFISEFGHDNIGIRIKEFLNENGVSTAHLFLYNGKSPLSLVFLNERNDASFEFYENFPKKRLDIELPEYEPEDILMFGSIMALKPEIREGLKNLIITAKNKGTMLYYDPNFRDSLSSSLEEIRPVISENIKFADIVRASDEDMKMIAGCNNPDDAYDFVCGRGCDVLIYTANSRGVYLRTPSYSKQYTVPEIETLSTVGAGDTFNAGIAYMLHRRKITNIYTVSESEWDEIINTAIEFATHVCMSTDNYISSDFADRLKKI</sequence>
<keyword evidence="3" id="KW-0547">Nucleotide-binding</keyword>
<keyword evidence="5" id="KW-0067">ATP-binding</keyword>
<protein>
    <submittedName>
        <fullName evidence="7">PfkB family carbohydrate kinase</fullName>
    </submittedName>
</protein>
<name>A0AA51YI18_9EURY</name>
<dbReference type="Pfam" id="PF00294">
    <property type="entry name" value="PfkB"/>
    <property type="match status" value="1"/>
</dbReference>
<evidence type="ECO:0000313" key="7">
    <source>
        <dbReference type="EMBL" id="WMW24040.1"/>
    </source>
</evidence>
<feature type="domain" description="Carbohydrate kinase PfkB" evidence="6">
    <location>
        <begin position="2"/>
        <end position="229"/>
    </location>
</feature>
<dbReference type="InterPro" id="IPR011611">
    <property type="entry name" value="PfkB_dom"/>
</dbReference>
<reference evidence="7 8" key="1">
    <citation type="submission" date="2023-08" db="EMBL/GenBank/DDBJ databases">
        <title>Methanolobus mangrovi sp. nov. and Methanolobus sediminis sp. nov, two novel methylotrophic methanogens isolated from mangrove sediments in China.</title>
        <authorList>
            <person name="Zhou J."/>
        </authorList>
    </citation>
    <scope>NUCLEOTIDE SEQUENCE [LARGE SCALE GENOMIC DNA]</scope>
    <source>
        <strain evidence="7 8">FTZ6</strain>
    </source>
</reference>
<keyword evidence="8" id="KW-1185">Reference proteome</keyword>
<dbReference type="AlphaFoldDB" id="A0AA51YI18"/>